<evidence type="ECO:0000256" key="5">
    <source>
        <dbReference type="SAM" id="MobiDB-lite"/>
    </source>
</evidence>
<keyword evidence="3 6" id="KW-1133">Transmembrane helix</keyword>
<comment type="caution">
    <text evidence="7">The sequence shown here is derived from an EMBL/GenBank/DDBJ whole genome shotgun (WGS) entry which is preliminary data.</text>
</comment>
<dbReference type="GO" id="GO:0005886">
    <property type="term" value="C:plasma membrane"/>
    <property type="evidence" value="ECO:0007669"/>
    <property type="project" value="TreeGrafter"/>
</dbReference>
<dbReference type="InterPro" id="IPR001046">
    <property type="entry name" value="NRAMP_fam"/>
</dbReference>
<dbReference type="PRINTS" id="PR00447">
    <property type="entry name" value="NATRESASSCMP"/>
</dbReference>
<accession>A0A642V9R7</accession>
<dbReference type="HAMAP" id="MF_00221">
    <property type="entry name" value="NRAMP"/>
    <property type="match status" value="1"/>
</dbReference>
<dbReference type="NCBIfam" id="NF037982">
    <property type="entry name" value="Nramp_1"/>
    <property type="match status" value="1"/>
</dbReference>
<feature type="transmembrane region" description="Helical" evidence="6">
    <location>
        <begin position="431"/>
        <end position="457"/>
    </location>
</feature>
<evidence type="ECO:0000256" key="2">
    <source>
        <dbReference type="ARBA" id="ARBA00022692"/>
    </source>
</evidence>
<evidence type="ECO:0000313" key="7">
    <source>
        <dbReference type="EMBL" id="KAA8912261.1"/>
    </source>
</evidence>
<sequence>MNCPTRDPDPKGKLGNNQNPSWLDGDVVTNASMNDTGSFGSMHGNSKQSRGVLLNDDDEGSMSDSIDRRPGGIPLRTRSQDFSNNDDNDNVNDLDDHIPFLRPQPTSRRSYAASFSSEKIKDYFQEFKKVAVKYAKFFGPGIMVSVSYMDPGNYSTAVSAGALYQYKLLFVVLMSNFFAAFLQTLCLKLGSVTGMDLAENCREHLPVWLCYVVYALAEIAIIATDLAEVVGTAIALNILFNVPLSVGVALTVIDVLLVLMVYKPTGPLNIVRYFEYMVAILVFVVVVCFGIELGKISADVGEVLNGFFPSKDLVESSGLYLSCGILGATVMPHSLYLGSGLVQPRLRDYDTKHGYYEPQEESGDVLKYKPTIYAIKYAMNYSIAELIISLFTVAVFVNAAILIVAGATLSGNTEAADDADLFSIYEMLKDYLGPAAGTVFALALLFSGQSAGIVCTLAGQMVSEGFLHWSFQPYIRRLITRGLAIAPCFFVAIFVGRKGLADVLNASQVVLSLLLPFVSAPLLYFTASKKIMKVPMVSERLHDVEPSDTDTLAETQGYSATSAPPAYNDRSASIDSEQSQESILISEYKDMSNGLWTNIAAVCIFCFVSGLNIFLIVSMCMGEDVHL</sequence>
<name>A0A642V9R7_9ASCO</name>
<dbReference type="GO" id="GO:0030026">
    <property type="term" value="P:intracellular manganese ion homeostasis"/>
    <property type="evidence" value="ECO:0007669"/>
    <property type="project" value="TreeGrafter"/>
</dbReference>
<comment type="subcellular location">
    <subcellularLocation>
        <location evidence="1">Membrane</location>
        <topology evidence="1">Multi-pass membrane protein</topology>
    </subcellularLocation>
</comment>
<dbReference type="NCBIfam" id="TIGR01197">
    <property type="entry name" value="nramp"/>
    <property type="match status" value="1"/>
</dbReference>
<keyword evidence="2 6" id="KW-0812">Transmembrane</keyword>
<evidence type="ECO:0000256" key="6">
    <source>
        <dbReference type="SAM" id="Phobius"/>
    </source>
</evidence>
<feature type="transmembrane region" description="Helical" evidence="6">
    <location>
        <begin position="386"/>
        <end position="411"/>
    </location>
</feature>
<feature type="transmembrane region" description="Helical" evidence="6">
    <location>
        <begin position="508"/>
        <end position="527"/>
    </location>
</feature>
<feature type="transmembrane region" description="Helical" evidence="6">
    <location>
        <begin position="242"/>
        <end position="262"/>
    </location>
</feature>
<protein>
    <submittedName>
        <fullName evidence="7">Uncharacterized protein</fullName>
    </submittedName>
</protein>
<feature type="compositionally biased region" description="Polar residues" evidence="5">
    <location>
        <begin position="29"/>
        <end position="49"/>
    </location>
</feature>
<feature type="transmembrane region" description="Helical" evidence="6">
    <location>
        <begin position="318"/>
        <end position="337"/>
    </location>
</feature>
<dbReference type="Pfam" id="PF01566">
    <property type="entry name" value="Nramp"/>
    <property type="match status" value="1"/>
</dbReference>
<gene>
    <name evidence="7" type="ORF">TRICI_003541</name>
</gene>
<organism evidence="7 8">
    <name type="scientific">Trichomonascus ciferrii</name>
    <dbReference type="NCBI Taxonomy" id="44093"/>
    <lineage>
        <taxon>Eukaryota</taxon>
        <taxon>Fungi</taxon>
        <taxon>Dikarya</taxon>
        <taxon>Ascomycota</taxon>
        <taxon>Saccharomycotina</taxon>
        <taxon>Dipodascomycetes</taxon>
        <taxon>Dipodascales</taxon>
        <taxon>Trichomonascaceae</taxon>
        <taxon>Trichomonascus</taxon>
        <taxon>Trichomonascus ciferrii complex</taxon>
    </lineage>
</organism>
<keyword evidence="8" id="KW-1185">Reference proteome</keyword>
<dbReference type="EMBL" id="SWFS01000259">
    <property type="protein sequence ID" value="KAA8912261.1"/>
    <property type="molecule type" value="Genomic_DNA"/>
</dbReference>
<evidence type="ECO:0000256" key="4">
    <source>
        <dbReference type="ARBA" id="ARBA00023136"/>
    </source>
</evidence>
<feature type="compositionally biased region" description="Basic and acidic residues" evidence="5">
    <location>
        <begin position="1"/>
        <end position="12"/>
    </location>
</feature>
<feature type="transmembrane region" description="Helical" evidence="6">
    <location>
        <begin position="274"/>
        <end position="298"/>
    </location>
</feature>
<evidence type="ECO:0000256" key="3">
    <source>
        <dbReference type="ARBA" id="ARBA00022989"/>
    </source>
</evidence>
<feature type="transmembrane region" description="Helical" evidence="6">
    <location>
        <begin position="208"/>
        <end position="236"/>
    </location>
</feature>
<feature type="region of interest" description="Disordered" evidence="5">
    <location>
        <begin position="1"/>
        <end position="89"/>
    </location>
</feature>
<dbReference type="GO" id="GO:0034755">
    <property type="term" value="P:iron ion transmembrane transport"/>
    <property type="evidence" value="ECO:0007669"/>
    <property type="project" value="TreeGrafter"/>
</dbReference>
<dbReference type="AlphaFoldDB" id="A0A642V9R7"/>
<feature type="transmembrane region" description="Helical" evidence="6">
    <location>
        <begin position="168"/>
        <end position="187"/>
    </location>
</feature>
<feature type="transmembrane region" description="Helical" evidence="6">
    <location>
        <begin position="595"/>
        <end position="617"/>
    </location>
</feature>
<dbReference type="OrthoDB" id="409173at2759"/>
<dbReference type="GO" id="GO:0005384">
    <property type="term" value="F:manganese ion transmembrane transporter activity"/>
    <property type="evidence" value="ECO:0007669"/>
    <property type="project" value="TreeGrafter"/>
</dbReference>
<dbReference type="PANTHER" id="PTHR11706">
    <property type="entry name" value="SOLUTE CARRIER PROTEIN FAMILY 11 MEMBER"/>
    <property type="match status" value="1"/>
</dbReference>
<evidence type="ECO:0000313" key="8">
    <source>
        <dbReference type="Proteomes" id="UP000761534"/>
    </source>
</evidence>
<evidence type="ECO:0000256" key="1">
    <source>
        <dbReference type="ARBA" id="ARBA00004141"/>
    </source>
</evidence>
<reference evidence="7" key="1">
    <citation type="journal article" date="2019" name="G3 (Bethesda)">
        <title>Genome Assemblies of Two Rare Opportunistic Yeast Pathogens: Diutina rugosa (syn. Candida rugosa) and Trichomonascus ciferrii (syn. Candida ciferrii).</title>
        <authorList>
            <person name="Mixao V."/>
            <person name="Saus E."/>
            <person name="Hansen A.P."/>
            <person name="Lass-Florl C."/>
            <person name="Gabaldon T."/>
        </authorList>
    </citation>
    <scope>NUCLEOTIDE SEQUENCE</scope>
    <source>
        <strain evidence="7">CBS 4856</strain>
    </source>
</reference>
<keyword evidence="4 6" id="KW-0472">Membrane</keyword>
<proteinExistence type="inferred from homology"/>
<feature type="transmembrane region" description="Helical" evidence="6">
    <location>
        <begin position="478"/>
        <end position="496"/>
    </location>
</feature>
<dbReference type="Proteomes" id="UP000761534">
    <property type="component" value="Unassembled WGS sequence"/>
</dbReference>
<dbReference type="GO" id="GO:0015086">
    <property type="term" value="F:cadmium ion transmembrane transporter activity"/>
    <property type="evidence" value="ECO:0007669"/>
    <property type="project" value="TreeGrafter"/>
</dbReference>
<dbReference type="PANTHER" id="PTHR11706:SF50">
    <property type="entry name" value="MANGANESE TRANSPORTER SMF2"/>
    <property type="match status" value="1"/>
</dbReference>
<dbReference type="VEuPathDB" id="FungiDB:TRICI_003541"/>